<feature type="compositionally biased region" description="Basic and acidic residues" evidence="1">
    <location>
        <begin position="73"/>
        <end position="84"/>
    </location>
</feature>
<keyword evidence="3" id="KW-1185">Reference proteome</keyword>
<feature type="compositionally biased region" description="Basic and acidic residues" evidence="1">
    <location>
        <begin position="115"/>
        <end position="125"/>
    </location>
</feature>
<evidence type="ECO:0000313" key="2">
    <source>
        <dbReference type="EMBL" id="KAK9160655.1"/>
    </source>
</evidence>
<organism evidence="2 3">
    <name type="scientific">Stephania yunnanensis</name>
    <dbReference type="NCBI Taxonomy" id="152371"/>
    <lineage>
        <taxon>Eukaryota</taxon>
        <taxon>Viridiplantae</taxon>
        <taxon>Streptophyta</taxon>
        <taxon>Embryophyta</taxon>
        <taxon>Tracheophyta</taxon>
        <taxon>Spermatophyta</taxon>
        <taxon>Magnoliopsida</taxon>
        <taxon>Ranunculales</taxon>
        <taxon>Menispermaceae</taxon>
        <taxon>Menispermoideae</taxon>
        <taxon>Cissampelideae</taxon>
        <taxon>Stephania</taxon>
    </lineage>
</organism>
<accession>A0AAP0KYP5</accession>
<comment type="caution">
    <text evidence="2">The sequence shown here is derived from an EMBL/GenBank/DDBJ whole genome shotgun (WGS) entry which is preliminary data.</text>
</comment>
<reference evidence="2 3" key="1">
    <citation type="submission" date="2024-01" db="EMBL/GenBank/DDBJ databases">
        <title>Genome assemblies of Stephania.</title>
        <authorList>
            <person name="Yang L."/>
        </authorList>
    </citation>
    <scope>NUCLEOTIDE SEQUENCE [LARGE SCALE GENOMIC DNA]</scope>
    <source>
        <strain evidence="2">YNDBR</strain>
        <tissue evidence="2">Leaf</tissue>
    </source>
</reference>
<evidence type="ECO:0000313" key="3">
    <source>
        <dbReference type="Proteomes" id="UP001420932"/>
    </source>
</evidence>
<sequence length="125" mass="13764">MTEFRRTRVVPWRLDAGLRRVAAWPAVMHECNWEIACRSVMGVSKAACSAHLGAAHKQYRGATRSYLSARRISAERGHGRETRTSAHGRAPIKPEAGILGEGIHSSGDDLSIQEGSERASERDQL</sequence>
<protein>
    <submittedName>
        <fullName evidence="2">Uncharacterized protein</fullName>
    </submittedName>
</protein>
<gene>
    <name evidence="2" type="ORF">Syun_006996</name>
</gene>
<dbReference type="AlphaFoldDB" id="A0AAP0KYP5"/>
<evidence type="ECO:0000256" key="1">
    <source>
        <dbReference type="SAM" id="MobiDB-lite"/>
    </source>
</evidence>
<dbReference type="Proteomes" id="UP001420932">
    <property type="component" value="Unassembled WGS sequence"/>
</dbReference>
<name>A0AAP0KYP5_9MAGN</name>
<dbReference type="EMBL" id="JBBNAF010000003">
    <property type="protein sequence ID" value="KAK9160655.1"/>
    <property type="molecule type" value="Genomic_DNA"/>
</dbReference>
<feature type="region of interest" description="Disordered" evidence="1">
    <location>
        <begin position="73"/>
        <end position="125"/>
    </location>
</feature>
<proteinExistence type="predicted"/>